<dbReference type="InterPro" id="IPR018490">
    <property type="entry name" value="cNMP-bd_dom_sf"/>
</dbReference>
<accession>A0ABZ0MFU2</accession>
<dbReference type="SUPFAM" id="SSF51206">
    <property type="entry name" value="cAMP-binding domain-like"/>
    <property type="match status" value="1"/>
</dbReference>
<evidence type="ECO:0000313" key="1">
    <source>
        <dbReference type="EMBL" id="WOX30320.1"/>
    </source>
</evidence>
<dbReference type="InterPro" id="IPR014710">
    <property type="entry name" value="RmlC-like_jellyroll"/>
</dbReference>
<dbReference type="EMBL" id="CP137578">
    <property type="protein sequence ID" value="WOX30320.1"/>
    <property type="molecule type" value="Genomic_DNA"/>
</dbReference>
<dbReference type="Gene3D" id="2.60.120.10">
    <property type="entry name" value="Jelly Rolls"/>
    <property type="match status" value="1"/>
</dbReference>
<dbReference type="RefSeq" id="WP_226899087.1">
    <property type="nucleotide sequence ID" value="NZ_CBCSDF010000001.1"/>
</dbReference>
<keyword evidence="2" id="KW-1185">Reference proteome</keyword>
<gene>
    <name evidence="1" type="ORF">R5H13_08705</name>
</gene>
<protein>
    <submittedName>
        <fullName evidence="1">Crp/Fnr family transcriptional regulator</fullName>
    </submittedName>
</protein>
<proteinExistence type="predicted"/>
<name>A0ABZ0MFU2_9GAMM</name>
<reference evidence="1 2" key="1">
    <citation type="submission" date="2023-10" db="EMBL/GenBank/DDBJ databases">
        <title>To unveil natural product biosynthetic capacity in Pseudoalteromonas.</title>
        <authorList>
            <person name="Wang J."/>
        </authorList>
    </citation>
    <scope>NUCLEOTIDE SEQUENCE [LARGE SCALE GENOMIC DNA]</scope>
    <source>
        <strain evidence="1 2">DSM 15914</strain>
    </source>
</reference>
<dbReference type="Proteomes" id="UP001304419">
    <property type="component" value="Chromosome 1"/>
</dbReference>
<sequence>MISLYQLHEGIMPFHKLGQLCEATKNELLTLTQQNPTFDTKCYSRNEILLQQGQVQRHGFFIHSGKLVSSVVNETGELRHKEFYFAGELCILFAEWIQKSPSFYQISALDDAKIVLVPLAELEQDNLRALKLKLLEQQLLFKEAKEAFLLLNTLEQRYCFLRDERPHWINGLANYDLANYLGVTPQGLSRLKSRVNKAQSTTTKC</sequence>
<evidence type="ECO:0000313" key="2">
    <source>
        <dbReference type="Proteomes" id="UP001304419"/>
    </source>
</evidence>
<organism evidence="1 2">
    <name type="scientific">Pseudoalteromonas maricaloris</name>
    <dbReference type="NCBI Taxonomy" id="184924"/>
    <lineage>
        <taxon>Bacteria</taxon>
        <taxon>Pseudomonadati</taxon>
        <taxon>Pseudomonadota</taxon>
        <taxon>Gammaproteobacteria</taxon>
        <taxon>Alteromonadales</taxon>
        <taxon>Pseudoalteromonadaceae</taxon>
        <taxon>Pseudoalteromonas</taxon>
    </lineage>
</organism>